<dbReference type="SUPFAM" id="SSF46785">
    <property type="entry name" value="Winged helix' DNA-binding domain"/>
    <property type="match status" value="1"/>
</dbReference>
<dbReference type="GO" id="GO:0006355">
    <property type="term" value="P:regulation of DNA-templated transcription"/>
    <property type="evidence" value="ECO:0007669"/>
    <property type="project" value="InterPro"/>
</dbReference>
<reference evidence="2 5" key="2">
    <citation type="submission" date="2021-01" db="EMBL/GenBank/DDBJ databases">
        <title>Whole genome shotgun sequence of Actinoplanes lobatus NBRC 12513.</title>
        <authorList>
            <person name="Komaki H."/>
            <person name="Tamura T."/>
        </authorList>
    </citation>
    <scope>NUCLEOTIDE SEQUENCE [LARGE SCALE GENOMIC DNA]</scope>
    <source>
        <strain evidence="2 5">NBRC 12513</strain>
    </source>
</reference>
<dbReference type="PANTHER" id="PTHR34293">
    <property type="entry name" value="HTH-TYPE TRANSCRIPTIONAL REGULATOR TRMBL2"/>
    <property type="match status" value="1"/>
</dbReference>
<gene>
    <name evidence="2" type="ORF">Alo02nite_78740</name>
    <name evidence="3" type="ORF">BJ964_004045</name>
</gene>
<evidence type="ECO:0000313" key="5">
    <source>
        <dbReference type="Proteomes" id="UP000631312"/>
    </source>
</evidence>
<dbReference type="Proteomes" id="UP000590511">
    <property type="component" value="Unassembled WGS sequence"/>
</dbReference>
<dbReference type="InterPro" id="IPR036388">
    <property type="entry name" value="WH-like_DNA-bd_sf"/>
</dbReference>
<dbReference type="RefSeq" id="WP_188122132.1">
    <property type="nucleotide sequence ID" value="NZ_BOMP01000147.1"/>
</dbReference>
<organism evidence="3 4">
    <name type="scientific">Actinoplanes lobatus</name>
    <dbReference type="NCBI Taxonomy" id="113568"/>
    <lineage>
        <taxon>Bacteria</taxon>
        <taxon>Bacillati</taxon>
        <taxon>Actinomycetota</taxon>
        <taxon>Actinomycetes</taxon>
        <taxon>Micromonosporales</taxon>
        <taxon>Micromonosporaceae</taxon>
        <taxon>Actinoplanes</taxon>
    </lineage>
</organism>
<dbReference type="GO" id="GO:0003677">
    <property type="term" value="F:DNA binding"/>
    <property type="evidence" value="ECO:0007669"/>
    <property type="project" value="UniProtKB-KW"/>
</dbReference>
<keyword evidence="5" id="KW-1185">Reference proteome</keyword>
<dbReference type="InterPro" id="IPR051797">
    <property type="entry name" value="TrmB-like"/>
</dbReference>
<dbReference type="EMBL" id="BOMP01000147">
    <property type="protein sequence ID" value="GIE44976.1"/>
    <property type="molecule type" value="Genomic_DNA"/>
</dbReference>
<dbReference type="SMART" id="SM00421">
    <property type="entry name" value="HTH_LUXR"/>
    <property type="match status" value="1"/>
</dbReference>
<dbReference type="PANTHER" id="PTHR34293:SF1">
    <property type="entry name" value="HTH-TYPE TRANSCRIPTIONAL REGULATOR TRMBL2"/>
    <property type="match status" value="1"/>
</dbReference>
<dbReference type="InterPro" id="IPR036390">
    <property type="entry name" value="WH_DNA-bd_sf"/>
</dbReference>
<evidence type="ECO:0000313" key="4">
    <source>
        <dbReference type="Proteomes" id="UP000590511"/>
    </source>
</evidence>
<feature type="domain" description="HTH luxR-type" evidence="1">
    <location>
        <begin position="254"/>
        <end position="319"/>
    </location>
</feature>
<sequence length="322" mass="35255">MLTELGLSTWDETVYRAMLQSPRAGVAQLAAQLEVDEPAVRGALDRLLDLALLRSSDDGLCAVRPMAGLMSLLDRAEREVTLRQRRLEVARLSIATFATEFSHQAGTDLITRLEGIDAVRDRLVELAQEAKHDCLSFNSGGAQAPDIIDAEKPLNQQALERGVQIREIYQESFRNDPGTLAHAEWMARLGGHSRTVPTLPMRLVIVDQRTALVPIDPDDPRAGALEISTPGVVAGLIALFEHIWASGRPFGEAAARDQLGLTTQERGLIELLAEGHTDESAGRKLAISTRSVQRTMMVLTQRLGVSSRFQAGVEATRKGWVR</sequence>
<dbReference type="PROSITE" id="PS50043">
    <property type="entry name" value="HTH_LUXR_2"/>
    <property type="match status" value="1"/>
</dbReference>
<proteinExistence type="predicted"/>
<dbReference type="Proteomes" id="UP000631312">
    <property type="component" value="Unassembled WGS sequence"/>
</dbReference>
<dbReference type="EMBL" id="JACHNC010000001">
    <property type="protein sequence ID" value="MBB4749884.1"/>
    <property type="molecule type" value="Genomic_DNA"/>
</dbReference>
<name>A0A7W7MGY3_9ACTN</name>
<dbReference type="AlphaFoldDB" id="A0A7W7MGY3"/>
<keyword evidence="3" id="KW-0238">DNA-binding</keyword>
<protein>
    <submittedName>
        <fullName evidence="3">DNA-binding CsgD family transcriptional regulator</fullName>
    </submittedName>
</protein>
<reference evidence="3 4" key="1">
    <citation type="submission" date="2020-08" db="EMBL/GenBank/DDBJ databases">
        <title>Sequencing the genomes of 1000 actinobacteria strains.</title>
        <authorList>
            <person name="Klenk H.-P."/>
        </authorList>
    </citation>
    <scope>NUCLEOTIDE SEQUENCE [LARGE SCALE GENOMIC DNA]</scope>
    <source>
        <strain evidence="3 4">DSM 43150</strain>
    </source>
</reference>
<dbReference type="Gene3D" id="1.10.10.10">
    <property type="entry name" value="Winged helix-like DNA-binding domain superfamily/Winged helix DNA-binding domain"/>
    <property type="match status" value="2"/>
</dbReference>
<evidence type="ECO:0000313" key="2">
    <source>
        <dbReference type="EMBL" id="GIE44976.1"/>
    </source>
</evidence>
<evidence type="ECO:0000313" key="3">
    <source>
        <dbReference type="EMBL" id="MBB4749884.1"/>
    </source>
</evidence>
<dbReference type="InterPro" id="IPR016032">
    <property type="entry name" value="Sig_transdc_resp-reg_C-effctor"/>
</dbReference>
<evidence type="ECO:0000259" key="1">
    <source>
        <dbReference type="PROSITE" id="PS50043"/>
    </source>
</evidence>
<comment type="caution">
    <text evidence="3">The sequence shown here is derived from an EMBL/GenBank/DDBJ whole genome shotgun (WGS) entry which is preliminary data.</text>
</comment>
<accession>A0A7W7MGY3</accession>
<dbReference type="SUPFAM" id="SSF46894">
    <property type="entry name" value="C-terminal effector domain of the bipartite response regulators"/>
    <property type="match status" value="1"/>
</dbReference>
<dbReference type="InterPro" id="IPR000792">
    <property type="entry name" value="Tscrpt_reg_LuxR_C"/>
</dbReference>